<dbReference type="GO" id="GO:0009073">
    <property type="term" value="P:aromatic amino acid family biosynthetic process"/>
    <property type="evidence" value="ECO:0007669"/>
    <property type="project" value="UniProtKB-KW"/>
</dbReference>
<protein>
    <recommendedName>
        <fullName evidence="7">3-phosphoshikimate 1-carboxyvinyltransferase</fullName>
        <ecNumber evidence="7">2.5.1.19</ecNumber>
    </recommendedName>
    <alternativeName>
        <fullName evidence="7">5-enolpyruvylshikimate-3-phosphate synthase</fullName>
        <shortName evidence="7">EPSP synthase</shortName>
        <shortName evidence="7">EPSPS</shortName>
    </alternativeName>
</protein>
<evidence type="ECO:0000259" key="8">
    <source>
        <dbReference type="Pfam" id="PF00275"/>
    </source>
</evidence>
<dbReference type="PROSITE" id="PS00885">
    <property type="entry name" value="EPSP_SYNTHASE_2"/>
    <property type="match status" value="1"/>
</dbReference>
<dbReference type="GO" id="GO:0003866">
    <property type="term" value="F:3-phosphoshikimate 1-carboxyvinyltransferase activity"/>
    <property type="evidence" value="ECO:0007669"/>
    <property type="project" value="UniProtKB-UniRule"/>
</dbReference>
<evidence type="ECO:0000256" key="3">
    <source>
        <dbReference type="ARBA" id="ARBA00022605"/>
    </source>
</evidence>
<comment type="caution">
    <text evidence="9">The sequence shown here is derived from an EMBL/GenBank/DDBJ whole genome shotgun (WGS) entry which is preliminary data.</text>
</comment>
<feature type="binding site" evidence="7">
    <location>
        <position position="169"/>
    </location>
    <ligand>
        <name>3-phosphoshikimate</name>
        <dbReference type="ChEBI" id="CHEBI:145989"/>
    </ligand>
</feature>
<feature type="domain" description="Enolpyruvate transferase" evidence="8">
    <location>
        <begin position="10"/>
        <end position="426"/>
    </location>
</feature>
<evidence type="ECO:0000256" key="2">
    <source>
        <dbReference type="ARBA" id="ARBA00009948"/>
    </source>
</evidence>
<sequence>MGEKRYAVIQPAPLAGTIPAIASKSVAHRMLILSALCEGRLDLDCETTSRDIEATADCMRALGARVARTSRGFRVNPLPRDGGTPRPTEGATLDCGESGSTIRFLLPVVAALGGACSLTGHGRLAQRPLSPLFEELVAHGARLSPQGTFPLRVQGPISGGTYRLPGDVSSQFVSGLLMAAPLVLGGLDVEVAEPMQSRSYVAITVSSLAKFGVHVSVEREVHGNAAVTRYSVPAGSELVSPGVASVEGDWSNAAFWLAAGASCGEGVTVTGLDLSSSQGDRAVLGALASFGAHVTRGGDSARCTHDALRGRTIDVADIPDLVPPLAAVAATAKGTTRFINAGRLRLKESDRLVTVRDGLNALGANVSIDGDELVVEGVSRLTGGEVDARNDHRIAMMAAVAAAGAAGPTTIHDSGCVSKSYPAFFADFAALGGNVTEGWE</sequence>
<evidence type="ECO:0000256" key="7">
    <source>
        <dbReference type="HAMAP-Rule" id="MF_00210"/>
    </source>
</evidence>
<dbReference type="NCBIfam" id="TIGR01356">
    <property type="entry name" value="aroA"/>
    <property type="match status" value="1"/>
</dbReference>
<reference evidence="9 10" key="1">
    <citation type="submission" date="2019-08" db="EMBL/GenBank/DDBJ databases">
        <title>In-depth cultivation of the pig gut microbiome towards novel bacterial diversity and tailored functional studies.</title>
        <authorList>
            <person name="Wylensek D."/>
            <person name="Hitch T.C.A."/>
            <person name="Clavel T."/>
        </authorList>
    </citation>
    <scope>NUCLEOTIDE SEQUENCE [LARGE SCALE GENOMIC DNA]</scope>
    <source>
        <strain evidence="9 10">CA-Schmier-601-WT-1</strain>
    </source>
</reference>
<comment type="catalytic activity">
    <reaction evidence="6">
        <text>3-phosphoshikimate + phosphoenolpyruvate = 5-O-(1-carboxyvinyl)-3-phosphoshikimate + phosphate</text>
        <dbReference type="Rhea" id="RHEA:21256"/>
        <dbReference type="ChEBI" id="CHEBI:43474"/>
        <dbReference type="ChEBI" id="CHEBI:57701"/>
        <dbReference type="ChEBI" id="CHEBI:58702"/>
        <dbReference type="ChEBI" id="CHEBI:145989"/>
        <dbReference type="EC" id="2.5.1.19"/>
    </reaction>
    <physiologicalReaction direction="left-to-right" evidence="6">
        <dbReference type="Rhea" id="RHEA:21257"/>
    </physiologicalReaction>
</comment>
<dbReference type="PIRSF" id="PIRSF000505">
    <property type="entry name" value="EPSPS"/>
    <property type="match status" value="1"/>
</dbReference>
<dbReference type="SUPFAM" id="SSF55205">
    <property type="entry name" value="EPT/RTPC-like"/>
    <property type="match status" value="1"/>
</dbReference>
<feature type="binding site" evidence="7">
    <location>
        <position position="351"/>
    </location>
    <ligand>
        <name>phosphoenolpyruvate</name>
        <dbReference type="ChEBI" id="CHEBI:58702"/>
    </ligand>
</feature>
<evidence type="ECO:0000313" key="9">
    <source>
        <dbReference type="EMBL" id="MST73190.1"/>
    </source>
</evidence>
<feature type="binding site" evidence="7">
    <location>
        <position position="393"/>
    </location>
    <ligand>
        <name>phosphoenolpyruvate</name>
        <dbReference type="ChEBI" id="CHEBI:58702"/>
    </ligand>
</feature>
<dbReference type="CDD" id="cd01556">
    <property type="entry name" value="EPSP_synthase"/>
    <property type="match status" value="1"/>
</dbReference>
<feature type="binding site" evidence="7">
    <location>
        <position position="29"/>
    </location>
    <ligand>
        <name>3-phosphoshikimate</name>
        <dbReference type="ChEBI" id="CHEBI:145989"/>
    </ligand>
</feature>
<evidence type="ECO:0000313" key="10">
    <source>
        <dbReference type="Proteomes" id="UP000469325"/>
    </source>
</evidence>
<feature type="active site" description="Proton acceptor" evidence="7">
    <location>
        <position position="320"/>
    </location>
</feature>
<feature type="binding site" evidence="7">
    <location>
        <position position="24"/>
    </location>
    <ligand>
        <name>phosphoenolpyruvate</name>
        <dbReference type="ChEBI" id="CHEBI:58702"/>
    </ligand>
</feature>
<feature type="binding site" evidence="7">
    <location>
        <position position="127"/>
    </location>
    <ligand>
        <name>phosphoenolpyruvate</name>
        <dbReference type="ChEBI" id="CHEBI:58702"/>
    </ligand>
</feature>
<feature type="binding site" evidence="7">
    <location>
        <position position="170"/>
    </location>
    <ligand>
        <name>3-phosphoshikimate</name>
        <dbReference type="ChEBI" id="CHEBI:145989"/>
    </ligand>
</feature>
<dbReference type="UniPathway" id="UPA00053">
    <property type="reaction ID" value="UER00089"/>
</dbReference>
<dbReference type="RefSeq" id="WP_154435831.1">
    <property type="nucleotide sequence ID" value="NZ_VUNC01000007.1"/>
</dbReference>
<comment type="caution">
    <text evidence="7">Lacks conserved residue(s) required for the propagation of feature annotation.</text>
</comment>
<comment type="similarity">
    <text evidence="2 7">Belongs to the EPSP synthase family.</text>
</comment>
<keyword evidence="4 7" id="KW-0808">Transferase</keyword>
<feature type="binding site" evidence="7">
    <location>
        <position position="99"/>
    </location>
    <ligand>
        <name>phosphoenolpyruvate</name>
        <dbReference type="ChEBI" id="CHEBI:58702"/>
    </ligand>
</feature>
<feature type="binding site" evidence="7">
    <location>
        <position position="197"/>
    </location>
    <ligand>
        <name>3-phosphoshikimate</name>
        <dbReference type="ChEBI" id="CHEBI:145989"/>
    </ligand>
</feature>
<dbReference type="EMBL" id="VUNC01000007">
    <property type="protein sequence ID" value="MST73190.1"/>
    <property type="molecule type" value="Genomic_DNA"/>
</dbReference>
<keyword evidence="5 7" id="KW-0057">Aromatic amino acid biosynthesis</keyword>
<evidence type="ECO:0000256" key="6">
    <source>
        <dbReference type="ARBA" id="ARBA00044633"/>
    </source>
</evidence>
<dbReference type="InterPro" id="IPR006264">
    <property type="entry name" value="EPSP_synthase"/>
</dbReference>
<dbReference type="EC" id="2.5.1.19" evidence="7"/>
<dbReference type="AlphaFoldDB" id="A0A6N7XC76"/>
<feature type="binding site" evidence="7">
    <location>
        <position position="24"/>
    </location>
    <ligand>
        <name>3-phosphoshikimate</name>
        <dbReference type="ChEBI" id="CHEBI:145989"/>
    </ligand>
</feature>
<dbReference type="GO" id="GO:0009423">
    <property type="term" value="P:chorismate biosynthetic process"/>
    <property type="evidence" value="ECO:0007669"/>
    <property type="project" value="UniProtKB-UniRule"/>
</dbReference>
<feature type="binding site" evidence="7">
    <location>
        <position position="171"/>
    </location>
    <ligand>
        <name>3-phosphoshikimate</name>
        <dbReference type="ChEBI" id="CHEBI:145989"/>
    </ligand>
</feature>
<dbReference type="InterPro" id="IPR001986">
    <property type="entry name" value="Enolpyruvate_Tfrase_dom"/>
</dbReference>
<evidence type="ECO:0000256" key="1">
    <source>
        <dbReference type="ARBA" id="ARBA00004811"/>
    </source>
</evidence>
<evidence type="ECO:0000256" key="4">
    <source>
        <dbReference type="ARBA" id="ARBA00022679"/>
    </source>
</evidence>
<comment type="subcellular location">
    <subcellularLocation>
        <location evidence="7">Cytoplasm</location>
    </subcellularLocation>
</comment>
<dbReference type="Gene3D" id="3.65.10.10">
    <property type="entry name" value="Enolpyruvate transferase domain"/>
    <property type="match status" value="2"/>
</dbReference>
<feature type="binding site" evidence="7">
    <location>
        <position position="419"/>
    </location>
    <ligand>
        <name>phosphoenolpyruvate</name>
        <dbReference type="ChEBI" id="CHEBI:58702"/>
    </ligand>
</feature>
<comment type="pathway">
    <text evidence="1 7">Metabolic intermediate biosynthesis; chorismate biosynthesis; chorismate from D-erythrose 4-phosphate and phosphoenolpyruvate: step 6/7.</text>
</comment>
<gene>
    <name evidence="7 9" type="primary">aroA</name>
    <name evidence="9" type="ORF">FYJ68_08745</name>
</gene>
<feature type="binding site" evidence="7">
    <location>
        <position position="25"/>
    </location>
    <ligand>
        <name>3-phosphoshikimate</name>
        <dbReference type="ChEBI" id="CHEBI:145989"/>
    </ligand>
</feature>
<dbReference type="PANTHER" id="PTHR21090:SF5">
    <property type="entry name" value="PENTAFUNCTIONAL AROM POLYPEPTIDE"/>
    <property type="match status" value="1"/>
</dbReference>
<comment type="subunit">
    <text evidence="7">Monomer.</text>
</comment>
<keyword evidence="7" id="KW-0963">Cytoplasm</keyword>
<dbReference type="InterPro" id="IPR013792">
    <property type="entry name" value="RNA3'P_cycl/enolpyr_Trfase_a/b"/>
</dbReference>
<evidence type="ECO:0000256" key="5">
    <source>
        <dbReference type="ARBA" id="ARBA00023141"/>
    </source>
</evidence>
<dbReference type="Pfam" id="PF00275">
    <property type="entry name" value="EPSP_synthase"/>
    <property type="match status" value="1"/>
</dbReference>
<dbReference type="PANTHER" id="PTHR21090">
    <property type="entry name" value="AROM/DEHYDROQUINATE SYNTHASE"/>
    <property type="match status" value="1"/>
</dbReference>
<feature type="binding site" evidence="7">
    <location>
        <position position="320"/>
    </location>
    <ligand>
        <name>3-phosphoshikimate</name>
        <dbReference type="ChEBI" id="CHEBI:145989"/>
    </ligand>
</feature>
<proteinExistence type="inferred from homology"/>
<dbReference type="InterPro" id="IPR023193">
    <property type="entry name" value="EPSP_synthase_CS"/>
</dbReference>
<dbReference type="InterPro" id="IPR036968">
    <property type="entry name" value="Enolpyruvate_Tfrase_sf"/>
</dbReference>
<dbReference type="GO" id="GO:0008652">
    <property type="term" value="P:amino acid biosynthetic process"/>
    <property type="evidence" value="ECO:0007669"/>
    <property type="project" value="UniProtKB-KW"/>
</dbReference>
<feature type="binding site" evidence="7">
    <location>
        <position position="347"/>
    </location>
    <ligand>
        <name>3-phosphoshikimate</name>
        <dbReference type="ChEBI" id="CHEBI:145989"/>
    </ligand>
</feature>
<keyword evidence="10" id="KW-1185">Reference proteome</keyword>
<dbReference type="Proteomes" id="UP000469325">
    <property type="component" value="Unassembled WGS sequence"/>
</dbReference>
<feature type="binding site" evidence="7">
    <location>
        <position position="171"/>
    </location>
    <ligand>
        <name>phosphoenolpyruvate</name>
        <dbReference type="ChEBI" id="CHEBI:58702"/>
    </ligand>
</feature>
<comment type="function">
    <text evidence="7">Catalyzes the transfer of the enolpyruvyl moiety of phosphoenolpyruvate (PEP) to the 5-hydroxyl of shikimate-3-phosphate (S3P) to produce enolpyruvyl shikimate-3-phosphate and inorganic phosphate.</text>
</comment>
<name>A0A6N7XC76_9ACTN</name>
<accession>A0A6N7XC76</accession>
<organism evidence="9 10">
    <name type="scientific">Olsenella porci</name>
    <dbReference type="NCBI Taxonomy" id="2652279"/>
    <lineage>
        <taxon>Bacteria</taxon>
        <taxon>Bacillati</taxon>
        <taxon>Actinomycetota</taxon>
        <taxon>Coriobacteriia</taxon>
        <taxon>Coriobacteriales</taxon>
        <taxon>Atopobiaceae</taxon>
        <taxon>Olsenella</taxon>
    </lineage>
</organism>
<keyword evidence="3 7" id="KW-0028">Amino-acid biosynthesis</keyword>
<dbReference type="GO" id="GO:0005737">
    <property type="term" value="C:cytoplasm"/>
    <property type="evidence" value="ECO:0007669"/>
    <property type="project" value="UniProtKB-SubCell"/>
</dbReference>
<dbReference type="HAMAP" id="MF_00210">
    <property type="entry name" value="EPSP_synth"/>
    <property type="match status" value="1"/>
</dbReference>